<keyword evidence="2" id="KW-0255">Endonuclease</keyword>
<reference evidence="2 3" key="1">
    <citation type="submission" date="2019-04" db="EMBL/GenBank/DDBJ databases">
        <title>Draft genome of the big-headed turtle Platysternon megacephalum.</title>
        <authorList>
            <person name="Gong S."/>
        </authorList>
    </citation>
    <scope>NUCLEOTIDE SEQUENCE [LARGE SCALE GENOMIC DNA]</scope>
    <source>
        <strain evidence="2">DO16091913</strain>
        <tissue evidence="2">Muscle</tissue>
    </source>
</reference>
<feature type="region of interest" description="Disordered" evidence="1">
    <location>
        <begin position="28"/>
        <end position="74"/>
    </location>
</feature>
<keyword evidence="2" id="KW-0378">Hydrolase</keyword>
<dbReference type="GO" id="GO:0004519">
    <property type="term" value="F:endonuclease activity"/>
    <property type="evidence" value="ECO:0007669"/>
    <property type="project" value="UniProtKB-KW"/>
</dbReference>
<gene>
    <name evidence="2" type="ORF">DR999_PMT19297</name>
</gene>
<comment type="caution">
    <text evidence="2">The sequence shown here is derived from an EMBL/GenBank/DDBJ whole genome shotgun (WGS) entry which is preliminary data.</text>
</comment>
<evidence type="ECO:0000256" key="1">
    <source>
        <dbReference type="SAM" id="MobiDB-lite"/>
    </source>
</evidence>
<dbReference type="Proteomes" id="UP000297703">
    <property type="component" value="Unassembled WGS sequence"/>
</dbReference>
<evidence type="ECO:0000313" key="3">
    <source>
        <dbReference type="Proteomes" id="UP000297703"/>
    </source>
</evidence>
<sequence length="149" mass="15600">MSPWSGCPPGSAGVCSLWAGVTRVVCTGGPRSQGSHPELMQRKPSPEPSRQCSRPGSESLQMSSVGPAKESLGQLLGIPRGEGSCWHPAEKGQVRAMTLTCPDRHVTPPALPAPQCLTKGGGSCVVTAELSSLIVMGLAGRLYRKYSEM</sequence>
<dbReference type="EMBL" id="QXTE01000371">
    <property type="protein sequence ID" value="TFJ98747.1"/>
    <property type="molecule type" value="Genomic_DNA"/>
</dbReference>
<evidence type="ECO:0000313" key="2">
    <source>
        <dbReference type="EMBL" id="TFJ98747.1"/>
    </source>
</evidence>
<keyword evidence="2" id="KW-0540">Nuclease</keyword>
<name>A0A4D9DQP1_9SAUR</name>
<feature type="compositionally biased region" description="Polar residues" evidence="1">
    <location>
        <begin position="48"/>
        <end position="64"/>
    </location>
</feature>
<organism evidence="2 3">
    <name type="scientific">Platysternon megacephalum</name>
    <name type="common">big-headed turtle</name>
    <dbReference type="NCBI Taxonomy" id="55544"/>
    <lineage>
        <taxon>Eukaryota</taxon>
        <taxon>Metazoa</taxon>
        <taxon>Chordata</taxon>
        <taxon>Craniata</taxon>
        <taxon>Vertebrata</taxon>
        <taxon>Euteleostomi</taxon>
        <taxon>Archelosauria</taxon>
        <taxon>Testudinata</taxon>
        <taxon>Testudines</taxon>
        <taxon>Cryptodira</taxon>
        <taxon>Durocryptodira</taxon>
        <taxon>Testudinoidea</taxon>
        <taxon>Platysternidae</taxon>
        <taxon>Platysternon</taxon>
    </lineage>
</organism>
<proteinExistence type="predicted"/>
<protein>
    <submittedName>
        <fullName evidence="2">Endonuclease domain-containing 1 protein-like</fullName>
    </submittedName>
</protein>
<dbReference type="AlphaFoldDB" id="A0A4D9DQP1"/>
<keyword evidence="3" id="KW-1185">Reference proteome</keyword>
<reference evidence="2 3" key="2">
    <citation type="submission" date="2019-04" db="EMBL/GenBank/DDBJ databases">
        <title>The genome sequence of big-headed turtle.</title>
        <authorList>
            <person name="Gong S."/>
        </authorList>
    </citation>
    <scope>NUCLEOTIDE SEQUENCE [LARGE SCALE GENOMIC DNA]</scope>
    <source>
        <strain evidence="2">DO16091913</strain>
        <tissue evidence="2">Muscle</tissue>
    </source>
</reference>
<accession>A0A4D9DQP1</accession>